<accession>A0A845I0R6</accession>
<sequence>MDRTTRFSDQILQAYADGILDAATSRALELAIQHDSALALRVAQLRRKAIGAAGAKAAAKAGAKVVQLAGVRAERAAAARKAGQRRWGALEWSVLALVVAVVAGLIALGLYGSRLGWSRWWPGSAATTGAATAPLVSASSGIAAIAAHDGSLLAQGSLLVALNQQPGGRTTPDGEIRLGQSFMTQDGNYCRSFSLLGMQQDLTGLACREEGVWQVPLLVQNRRHVPALGTHRNAMGDMPPLLQEAIRQRRAGAALDAQAEELALQRRWQHQ</sequence>
<dbReference type="Proteomes" id="UP000444316">
    <property type="component" value="Unassembled WGS sequence"/>
</dbReference>
<comment type="caution">
    <text evidence="2">The sequence shown here is derived from an EMBL/GenBank/DDBJ whole genome shotgun (WGS) entry which is preliminary data.</text>
</comment>
<keyword evidence="3" id="KW-1185">Reference proteome</keyword>
<evidence type="ECO:0000313" key="3">
    <source>
        <dbReference type="Proteomes" id="UP000444316"/>
    </source>
</evidence>
<name>A0A845I0R6_9BURK</name>
<dbReference type="AlphaFoldDB" id="A0A845I0R6"/>
<keyword evidence="1" id="KW-0812">Transmembrane</keyword>
<dbReference type="EMBL" id="WWCL01000004">
    <property type="protein sequence ID" value="MYN47080.1"/>
    <property type="molecule type" value="Genomic_DNA"/>
</dbReference>
<evidence type="ECO:0000313" key="2">
    <source>
        <dbReference type="EMBL" id="MYN47080.1"/>
    </source>
</evidence>
<protein>
    <recommendedName>
        <fullName evidence="4">Anti-sigma factor</fullName>
    </recommendedName>
</protein>
<reference evidence="2" key="1">
    <citation type="submission" date="2019-12" db="EMBL/GenBank/DDBJ databases">
        <title>Novel species isolated from a subtropical stream in China.</title>
        <authorList>
            <person name="Lu H."/>
        </authorList>
    </citation>
    <scope>NUCLEOTIDE SEQUENCE [LARGE SCALE GENOMIC DNA]</scope>
    <source>
        <strain evidence="2">FT93W</strain>
    </source>
</reference>
<gene>
    <name evidence="2" type="ORF">GTP23_18720</name>
</gene>
<evidence type="ECO:0008006" key="4">
    <source>
        <dbReference type="Google" id="ProtNLM"/>
    </source>
</evidence>
<proteinExistence type="predicted"/>
<evidence type="ECO:0000256" key="1">
    <source>
        <dbReference type="SAM" id="Phobius"/>
    </source>
</evidence>
<dbReference type="RefSeq" id="WP_161036499.1">
    <property type="nucleotide sequence ID" value="NZ_WWCL01000004.1"/>
</dbReference>
<keyword evidence="1" id="KW-1133">Transmembrane helix</keyword>
<feature type="transmembrane region" description="Helical" evidence="1">
    <location>
        <begin position="92"/>
        <end position="111"/>
    </location>
</feature>
<keyword evidence="1" id="KW-0472">Membrane</keyword>
<organism evidence="2 3">
    <name type="scientific">Duganella fentianensis</name>
    <dbReference type="NCBI Taxonomy" id="2692177"/>
    <lineage>
        <taxon>Bacteria</taxon>
        <taxon>Pseudomonadati</taxon>
        <taxon>Pseudomonadota</taxon>
        <taxon>Betaproteobacteria</taxon>
        <taxon>Burkholderiales</taxon>
        <taxon>Oxalobacteraceae</taxon>
        <taxon>Telluria group</taxon>
        <taxon>Duganella</taxon>
    </lineage>
</organism>